<name>Q2G4A4_NOVAD</name>
<dbReference type="RefSeq" id="WP_011446523.1">
    <property type="nucleotide sequence ID" value="NC_007794.1"/>
</dbReference>
<gene>
    <name evidence="2" type="ordered locus">Saro_2883</name>
</gene>
<keyword evidence="1" id="KW-0472">Membrane</keyword>
<dbReference type="AlphaFoldDB" id="Q2G4A4"/>
<dbReference type="KEGG" id="nar:Saro_2883"/>
<dbReference type="HOGENOM" id="CLU_201087_0_0_5"/>
<keyword evidence="1" id="KW-1133">Transmembrane helix</keyword>
<feature type="transmembrane region" description="Helical" evidence="1">
    <location>
        <begin position="33"/>
        <end position="51"/>
    </location>
</feature>
<evidence type="ECO:0000313" key="2">
    <source>
        <dbReference type="EMBL" id="ABD27319.1"/>
    </source>
</evidence>
<organism evidence="2 3">
    <name type="scientific">Novosphingobium aromaticivorans (strain ATCC 700278 / DSM 12444 / CCUG 56034 / CIP 105152 / NBRC 16084 / F199)</name>
    <dbReference type="NCBI Taxonomy" id="279238"/>
    <lineage>
        <taxon>Bacteria</taxon>
        <taxon>Pseudomonadati</taxon>
        <taxon>Pseudomonadota</taxon>
        <taxon>Alphaproteobacteria</taxon>
        <taxon>Sphingomonadales</taxon>
        <taxon>Sphingomonadaceae</taxon>
        <taxon>Novosphingobium</taxon>
    </lineage>
</organism>
<dbReference type="EMBL" id="CP000248">
    <property type="protein sequence ID" value="ABD27319.1"/>
    <property type="molecule type" value="Genomic_DNA"/>
</dbReference>
<evidence type="ECO:0000256" key="1">
    <source>
        <dbReference type="SAM" id="Phobius"/>
    </source>
</evidence>
<feature type="transmembrane region" description="Helical" evidence="1">
    <location>
        <begin position="6"/>
        <end position="24"/>
    </location>
</feature>
<evidence type="ECO:0000313" key="3">
    <source>
        <dbReference type="Proteomes" id="UP000009134"/>
    </source>
</evidence>
<sequence>MLDAALSLAMLVSIALVAGAVFLFRRGERQRPVLMVTLAAIVLVNVVIWTLPDKQGSTLVGAAKGGSPD</sequence>
<reference evidence="3" key="1">
    <citation type="submission" date="2006-01" db="EMBL/GenBank/DDBJ databases">
        <title>Complete sequence of Novosphingobium aromaticivorans DSM 12444.</title>
        <authorList>
            <consortium name="US DOE Joint Genome Institute"/>
            <person name="Copeland A."/>
            <person name="Lucas S."/>
            <person name="Lapidus A."/>
            <person name="Barry K."/>
            <person name="Detter J.C."/>
            <person name="Glavina T."/>
            <person name="Hammon N."/>
            <person name="Israni S."/>
            <person name="Pitluck S."/>
            <person name="Chain P."/>
            <person name="Malfatti S."/>
            <person name="Shin M."/>
            <person name="Vergez L."/>
            <person name="Schmutz J."/>
            <person name="Larimer F."/>
            <person name="Land M."/>
            <person name="Kyrpides N."/>
            <person name="Ivanova N."/>
            <person name="Fredrickson J."/>
            <person name="Balkwill D."/>
            <person name="Romine M.F."/>
            <person name="Richardson P."/>
        </authorList>
    </citation>
    <scope>NUCLEOTIDE SEQUENCE [LARGE SCALE GENOMIC DNA]</scope>
    <source>
        <strain evidence="3">ATCC 700278 / DSM 12444 / CCUG 56034 / CIP 105152 / NBRC 16084 / F199</strain>
    </source>
</reference>
<dbReference type="STRING" id="279238.Saro_2883"/>
<accession>Q2G4A4</accession>
<keyword evidence="1" id="KW-0812">Transmembrane</keyword>
<keyword evidence="3" id="KW-1185">Reference proteome</keyword>
<proteinExistence type="predicted"/>
<dbReference type="Proteomes" id="UP000009134">
    <property type="component" value="Chromosome"/>
</dbReference>
<protein>
    <submittedName>
        <fullName evidence="2">Uncharacterized protein</fullName>
    </submittedName>
</protein>